<evidence type="ECO:0000256" key="2">
    <source>
        <dbReference type="SAM" id="Phobius"/>
    </source>
</evidence>
<sequence>MSCCMGNTIARALALVSIGTAAAFVHWGIAPPTLELAPPSPAGTGQAEATSTPQDTPLAETGGSEAGATPGPADTATTDETGGDAGSDSAAEPPFNPNTLGTEIGTADTYQLWLTGEVVFIDARPQYQYIEGHIPYAYLIPVESIDHGRLGDMMDFGGVDPSQRIVVYCEGGSCDASKLVALTLQDMGFTRIHIDMDGFPAWEAAGYEIETGPDAVLGDVP</sequence>
<dbReference type="AlphaFoldDB" id="A0A3B1DMU6"/>
<feature type="domain" description="Rhodanese" evidence="3">
    <location>
        <begin position="114"/>
        <end position="211"/>
    </location>
</feature>
<dbReference type="CDD" id="cd00158">
    <property type="entry name" value="RHOD"/>
    <property type="match status" value="1"/>
</dbReference>
<organism evidence="4">
    <name type="scientific">hydrothermal vent metagenome</name>
    <dbReference type="NCBI Taxonomy" id="652676"/>
    <lineage>
        <taxon>unclassified sequences</taxon>
        <taxon>metagenomes</taxon>
        <taxon>ecological metagenomes</taxon>
    </lineage>
</organism>
<feature type="transmembrane region" description="Helical" evidence="2">
    <location>
        <begin position="12"/>
        <end position="30"/>
    </location>
</feature>
<keyword evidence="2" id="KW-0472">Membrane</keyword>
<evidence type="ECO:0000313" key="4">
    <source>
        <dbReference type="EMBL" id="VAX40261.1"/>
    </source>
</evidence>
<protein>
    <recommendedName>
        <fullName evidence="3">Rhodanese domain-containing protein</fullName>
    </recommendedName>
</protein>
<dbReference type="PROSITE" id="PS50206">
    <property type="entry name" value="RHODANESE_3"/>
    <property type="match status" value="1"/>
</dbReference>
<dbReference type="Gene3D" id="3.40.250.10">
    <property type="entry name" value="Rhodanese-like domain"/>
    <property type="match status" value="1"/>
</dbReference>
<keyword evidence="2" id="KW-1133">Transmembrane helix</keyword>
<keyword evidence="2" id="KW-0812">Transmembrane</keyword>
<feature type="compositionally biased region" description="Low complexity" evidence="1">
    <location>
        <begin position="66"/>
        <end position="93"/>
    </location>
</feature>
<dbReference type="InterPro" id="IPR001763">
    <property type="entry name" value="Rhodanese-like_dom"/>
</dbReference>
<dbReference type="Pfam" id="PF00581">
    <property type="entry name" value="Rhodanese"/>
    <property type="match status" value="1"/>
</dbReference>
<name>A0A3B1DMU6_9ZZZZ</name>
<gene>
    <name evidence="4" type="ORF">MNBD_PLANCTO03-605</name>
</gene>
<evidence type="ECO:0000259" key="3">
    <source>
        <dbReference type="PROSITE" id="PS50206"/>
    </source>
</evidence>
<dbReference type="EMBL" id="UOGK01000364">
    <property type="protein sequence ID" value="VAX40261.1"/>
    <property type="molecule type" value="Genomic_DNA"/>
</dbReference>
<evidence type="ECO:0000256" key="1">
    <source>
        <dbReference type="SAM" id="MobiDB-lite"/>
    </source>
</evidence>
<feature type="region of interest" description="Disordered" evidence="1">
    <location>
        <begin position="36"/>
        <end position="102"/>
    </location>
</feature>
<dbReference type="InterPro" id="IPR036873">
    <property type="entry name" value="Rhodanese-like_dom_sf"/>
</dbReference>
<dbReference type="SUPFAM" id="SSF52821">
    <property type="entry name" value="Rhodanese/Cell cycle control phosphatase"/>
    <property type="match status" value="1"/>
</dbReference>
<accession>A0A3B1DMU6</accession>
<reference evidence="4" key="1">
    <citation type="submission" date="2018-06" db="EMBL/GenBank/DDBJ databases">
        <authorList>
            <person name="Zhirakovskaya E."/>
        </authorList>
    </citation>
    <scope>NUCLEOTIDE SEQUENCE</scope>
</reference>
<proteinExistence type="predicted"/>
<dbReference type="SMART" id="SM00450">
    <property type="entry name" value="RHOD"/>
    <property type="match status" value="1"/>
</dbReference>